<evidence type="ECO:0000313" key="2">
    <source>
        <dbReference type="Proteomes" id="UP000218965"/>
    </source>
</evidence>
<protein>
    <submittedName>
        <fullName evidence="1">Uncharacterized protein</fullName>
    </submittedName>
</protein>
<evidence type="ECO:0000313" key="1">
    <source>
        <dbReference type="EMBL" id="BAU31136.1"/>
    </source>
</evidence>
<dbReference type="Proteomes" id="UP000218965">
    <property type="component" value="Chromosome"/>
</dbReference>
<sequence length="76" mass="7529">MLALGFANAVPAPPTLMPSARASVVTAASMRLRNMGNSSWGLGALRTHEGARHSGMGGATPGVGVIAVGAAIRVFG</sequence>
<accession>A0A0U5B5E6</accession>
<dbReference type="EMBL" id="AP017315">
    <property type="protein sequence ID" value="BAU31136.1"/>
    <property type="molecule type" value="Genomic_DNA"/>
</dbReference>
<reference evidence="2" key="1">
    <citation type="submission" date="2015-12" db="EMBL/GenBank/DDBJ databases">
        <authorList>
            <person name="Shamseldin A."/>
            <person name="Moawad H."/>
            <person name="Abd El-Rahim W.M."/>
            <person name="Sadowsky M.J."/>
        </authorList>
    </citation>
    <scope>NUCLEOTIDE SEQUENCE [LARGE SCALE GENOMIC DNA]</scope>
    <source>
        <strain evidence="2">JAM AC0309</strain>
    </source>
</reference>
<name>A0A0U5B5E6_9MICO</name>
<organism evidence="1 2">
    <name type="scientific">Microcella alkaliphila</name>
    <dbReference type="NCBI Taxonomy" id="279828"/>
    <lineage>
        <taxon>Bacteria</taxon>
        <taxon>Bacillati</taxon>
        <taxon>Actinomycetota</taxon>
        <taxon>Actinomycetes</taxon>
        <taxon>Micrococcales</taxon>
        <taxon>Microbacteriaceae</taxon>
        <taxon>Microcella</taxon>
    </lineage>
</organism>
<dbReference type="AlphaFoldDB" id="A0A0U5B5E6"/>
<proteinExistence type="predicted"/>
<reference evidence="1 2" key="2">
    <citation type="submission" date="2016-01" db="EMBL/GenBank/DDBJ databases">
        <title>Microcella alkaliphila JAM AC0309 whole genome shotgun sequence.</title>
        <authorList>
            <person name="Kurata A."/>
            <person name="Hirose Y."/>
            <person name="Kishimoto N."/>
            <person name="Kobayashi T."/>
        </authorList>
    </citation>
    <scope>NUCLEOTIDE SEQUENCE [LARGE SCALE GENOMIC DNA]</scope>
    <source>
        <strain evidence="1 2">JAM AC0309</strain>
    </source>
</reference>
<dbReference type="KEGG" id="malk:MalAC0309_0261"/>
<gene>
    <name evidence="1" type="ORF">MalAC0309_0261</name>
</gene>